<evidence type="ECO:0000256" key="2">
    <source>
        <dbReference type="ARBA" id="ARBA00004752"/>
    </source>
</evidence>
<evidence type="ECO:0000313" key="12">
    <source>
        <dbReference type="Proteomes" id="UP000189810"/>
    </source>
</evidence>
<dbReference type="RefSeq" id="WP_079654158.1">
    <property type="nucleotide sequence ID" value="NZ_LT670846.1"/>
</dbReference>
<keyword evidence="12" id="KW-1185">Reference proteome</keyword>
<dbReference type="PANTHER" id="PTHR43692">
    <property type="entry name" value="UDP-N-ACETYLMURAMOYLALANINE--D-GLUTAMATE LIGASE"/>
    <property type="match status" value="1"/>
</dbReference>
<keyword evidence="7 8" id="KW-0573">Peptidoglycan synthesis</keyword>
<evidence type="ECO:0000256" key="4">
    <source>
        <dbReference type="ARBA" id="ARBA00022598"/>
    </source>
</evidence>
<accession>A0A1M6SJ73</accession>
<dbReference type="UniPathway" id="UPA00219"/>
<dbReference type="InterPro" id="IPR013221">
    <property type="entry name" value="Mur_ligase_cen"/>
</dbReference>
<name>A0A1M6SJ73_9AQUI</name>
<protein>
    <recommendedName>
        <fullName evidence="7 8">UDP-N-acetylmuramoylalanine--D-glutamate ligase</fullName>
        <ecNumber evidence="7 8">6.3.2.9</ecNumber>
    </recommendedName>
    <alternativeName>
        <fullName evidence="7">D-glutamic acid-adding enzyme</fullName>
    </alternativeName>
    <alternativeName>
        <fullName evidence="7">UDP-N-acetylmuramoyl-L-alanyl-D-glutamate synthetase</fullName>
    </alternativeName>
</protein>
<evidence type="ECO:0000256" key="1">
    <source>
        <dbReference type="ARBA" id="ARBA00004496"/>
    </source>
</evidence>
<dbReference type="STRING" id="381751.SAMN05444391_1046"/>
<dbReference type="InterPro" id="IPR004101">
    <property type="entry name" value="Mur_ligase_C"/>
</dbReference>
<dbReference type="GO" id="GO:0008360">
    <property type="term" value="P:regulation of cell shape"/>
    <property type="evidence" value="ECO:0007669"/>
    <property type="project" value="UniProtKB-KW"/>
</dbReference>
<comment type="catalytic activity">
    <reaction evidence="7 8">
        <text>UDP-N-acetyl-alpha-D-muramoyl-L-alanine + D-glutamate + ATP = UDP-N-acetyl-alpha-D-muramoyl-L-alanyl-D-glutamate + ADP + phosphate + H(+)</text>
        <dbReference type="Rhea" id="RHEA:16429"/>
        <dbReference type="ChEBI" id="CHEBI:15378"/>
        <dbReference type="ChEBI" id="CHEBI:29986"/>
        <dbReference type="ChEBI" id="CHEBI:30616"/>
        <dbReference type="ChEBI" id="CHEBI:43474"/>
        <dbReference type="ChEBI" id="CHEBI:83898"/>
        <dbReference type="ChEBI" id="CHEBI:83900"/>
        <dbReference type="ChEBI" id="CHEBI:456216"/>
        <dbReference type="EC" id="6.3.2.9"/>
    </reaction>
</comment>
<dbReference type="InterPro" id="IPR036565">
    <property type="entry name" value="Mur-like_cat_sf"/>
</dbReference>
<reference evidence="11 12" key="1">
    <citation type="submission" date="2016-11" db="EMBL/GenBank/DDBJ databases">
        <authorList>
            <person name="Jaros S."/>
            <person name="Januszkiewicz K."/>
            <person name="Wedrychowicz H."/>
        </authorList>
    </citation>
    <scope>NUCLEOTIDE SEQUENCE [LARGE SCALE GENOMIC DNA]</scope>
    <source>
        <strain evidence="11 12">DSM 19557</strain>
    </source>
</reference>
<comment type="subcellular location">
    <subcellularLocation>
        <location evidence="1 7 8">Cytoplasm</location>
    </subcellularLocation>
</comment>
<dbReference type="PANTHER" id="PTHR43692:SF1">
    <property type="entry name" value="UDP-N-ACETYLMURAMOYLALANINE--D-GLUTAMATE LIGASE"/>
    <property type="match status" value="1"/>
</dbReference>
<dbReference type="InterPro" id="IPR036615">
    <property type="entry name" value="Mur_ligase_C_dom_sf"/>
</dbReference>
<dbReference type="InterPro" id="IPR005762">
    <property type="entry name" value="MurD"/>
</dbReference>
<dbReference type="HAMAP" id="MF_00639">
    <property type="entry name" value="MurD"/>
    <property type="match status" value="1"/>
</dbReference>
<keyword evidence="7 8" id="KW-0131">Cell cycle</keyword>
<keyword evidence="4 7" id="KW-0436">Ligase</keyword>
<dbReference type="GO" id="GO:0008764">
    <property type="term" value="F:UDP-N-acetylmuramoylalanine-D-glutamate ligase activity"/>
    <property type="evidence" value="ECO:0007669"/>
    <property type="project" value="UniProtKB-UniRule"/>
</dbReference>
<dbReference type="SUPFAM" id="SSF53623">
    <property type="entry name" value="MurD-like peptide ligases, catalytic domain"/>
    <property type="match status" value="1"/>
</dbReference>
<keyword evidence="7 8" id="KW-0133">Cell shape</keyword>
<dbReference type="NCBIfam" id="TIGR01087">
    <property type="entry name" value="murD"/>
    <property type="match status" value="1"/>
</dbReference>
<dbReference type="EMBL" id="LT670846">
    <property type="protein sequence ID" value="SHK44696.1"/>
    <property type="molecule type" value="Genomic_DNA"/>
</dbReference>
<dbReference type="GO" id="GO:0071555">
    <property type="term" value="P:cell wall organization"/>
    <property type="evidence" value="ECO:0007669"/>
    <property type="project" value="UniProtKB-KW"/>
</dbReference>
<dbReference type="Pfam" id="PF02875">
    <property type="entry name" value="Mur_ligase_C"/>
    <property type="match status" value="1"/>
</dbReference>
<dbReference type="SUPFAM" id="SSF51984">
    <property type="entry name" value="MurCD N-terminal domain"/>
    <property type="match status" value="1"/>
</dbReference>
<feature type="binding site" evidence="7">
    <location>
        <begin position="90"/>
        <end position="96"/>
    </location>
    <ligand>
        <name>ATP</name>
        <dbReference type="ChEBI" id="CHEBI:30616"/>
    </ligand>
</feature>
<organism evidence="11 12">
    <name type="scientific">Thermocrinis minervae</name>
    <dbReference type="NCBI Taxonomy" id="381751"/>
    <lineage>
        <taxon>Bacteria</taxon>
        <taxon>Pseudomonadati</taxon>
        <taxon>Aquificota</taxon>
        <taxon>Aquificia</taxon>
        <taxon>Aquificales</taxon>
        <taxon>Aquificaceae</taxon>
        <taxon>Thermocrinis</taxon>
    </lineage>
</organism>
<dbReference type="Proteomes" id="UP000189810">
    <property type="component" value="Chromosome I"/>
</dbReference>
<keyword evidence="7 8" id="KW-0132">Cell division</keyword>
<keyword evidence="5 7" id="KW-0547">Nucleotide-binding</keyword>
<comment type="similarity">
    <text evidence="7">Belongs to the MurCDEF family.</text>
</comment>
<dbReference type="GO" id="GO:0051301">
    <property type="term" value="P:cell division"/>
    <property type="evidence" value="ECO:0007669"/>
    <property type="project" value="UniProtKB-KW"/>
</dbReference>
<dbReference type="GO" id="GO:0009252">
    <property type="term" value="P:peptidoglycan biosynthetic process"/>
    <property type="evidence" value="ECO:0007669"/>
    <property type="project" value="UniProtKB-UniRule"/>
</dbReference>
<evidence type="ECO:0000256" key="8">
    <source>
        <dbReference type="RuleBase" id="RU003664"/>
    </source>
</evidence>
<evidence type="ECO:0000259" key="10">
    <source>
        <dbReference type="Pfam" id="PF08245"/>
    </source>
</evidence>
<proteinExistence type="inferred from homology"/>
<feature type="domain" description="Mur ligase C-terminal" evidence="9">
    <location>
        <begin position="278"/>
        <end position="386"/>
    </location>
</feature>
<dbReference type="SUPFAM" id="SSF53244">
    <property type="entry name" value="MurD-like peptide ligases, peptide-binding domain"/>
    <property type="match status" value="1"/>
</dbReference>
<dbReference type="OrthoDB" id="9809796at2"/>
<evidence type="ECO:0000256" key="5">
    <source>
        <dbReference type="ARBA" id="ARBA00022741"/>
    </source>
</evidence>
<evidence type="ECO:0000256" key="6">
    <source>
        <dbReference type="ARBA" id="ARBA00022840"/>
    </source>
</evidence>
<evidence type="ECO:0000256" key="7">
    <source>
        <dbReference type="HAMAP-Rule" id="MF_00639"/>
    </source>
</evidence>
<dbReference type="GO" id="GO:0005737">
    <property type="term" value="C:cytoplasm"/>
    <property type="evidence" value="ECO:0007669"/>
    <property type="project" value="UniProtKB-SubCell"/>
</dbReference>
<feature type="domain" description="Mur ligase central" evidence="10">
    <location>
        <begin position="88"/>
        <end position="254"/>
    </location>
</feature>
<dbReference type="Pfam" id="PF08245">
    <property type="entry name" value="Mur_ligase_M"/>
    <property type="match status" value="1"/>
</dbReference>
<evidence type="ECO:0000259" key="9">
    <source>
        <dbReference type="Pfam" id="PF02875"/>
    </source>
</evidence>
<comment type="pathway">
    <text evidence="2 7 8">Cell wall biogenesis; peptidoglycan biosynthesis.</text>
</comment>
<dbReference type="AlphaFoldDB" id="A0A1M6SJ73"/>
<keyword evidence="3 7" id="KW-0963">Cytoplasm</keyword>
<dbReference type="EC" id="6.3.2.9" evidence="7 8"/>
<sequence>MKFLVWGLGVSGRAAVELLRSKGFEVFAGDDKDGTDFREILPYVDTVVLSPGVPPSHPLWKEALRLGKEVIGELELAWRFFKGKAIAITGTDGKSTTTRLTYLMLKEAYANVEEGGNIGTPFSKIALENPNCLAVLEVSSFQGKTLKTFRPVGGAFLNFSEDHLDWHPDLEDYLRSKYNIFANQQEEDFLLLNGEQPAVRDTPTKARKIFFGNGFSARIERGRGVFEGVELFQVEKLKIPGKHNAYNALVASCIAYIMGVDLGVIKDILYSFKGLPYRLEYLGEIKGAKVYNDSKSTTPNSLRAALESFDNVILIAGGKDKGADFSSLKDLVKKKVKKAILIGQAKEKIASAWDSATQVELSRNLEEAFEKALSAAQRGDVILFSPGCASFDMFTDYKERGEVFKKIFQKYTVV</sequence>
<comment type="function">
    <text evidence="7 8">Cell wall formation. Catalyzes the addition of glutamate to the nucleotide precursor UDP-N-acetylmuramoyl-L-alanine (UMA).</text>
</comment>
<dbReference type="Gene3D" id="3.40.1190.10">
    <property type="entry name" value="Mur-like, catalytic domain"/>
    <property type="match status" value="1"/>
</dbReference>
<keyword evidence="7 8" id="KW-0961">Cell wall biogenesis/degradation</keyword>
<evidence type="ECO:0000256" key="3">
    <source>
        <dbReference type="ARBA" id="ARBA00022490"/>
    </source>
</evidence>
<evidence type="ECO:0000313" key="11">
    <source>
        <dbReference type="EMBL" id="SHK44696.1"/>
    </source>
</evidence>
<dbReference type="GO" id="GO:0005524">
    <property type="term" value="F:ATP binding"/>
    <property type="evidence" value="ECO:0007669"/>
    <property type="project" value="UniProtKB-UniRule"/>
</dbReference>
<dbReference type="Gene3D" id="3.90.190.20">
    <property type="entry name" value="Mur ligase, C-terminal domain"/>
    <property type="match status" value="1"/>
</dbReference>
<gene>
    <name evidence="7" type="primary">murD</name>
    <name evidence="11" type="ORF">SAMN05444391_1046</name>
</gene>
<keyword evidence="6 7" id="KW-0067">ATP-binding</keyword>